<dbReference type="VEuPathDB" id="VectorBase:CSON011061"/>
<accession>A0A336M5I9</accession>
<feature type="signal peptide" evidence="1">
    <location>
        <begin position="1"/>
        <end position="21"/>
    </location>
</feature>
<dbReference type="EMBL" id="UFQS01000469">
    <property type="protein sequence ID" value="SSX04256.1"/>
    <property type="molecule type" value="Genomic_DNA"/>
</dbReference>
<dbReference type="EMBL" id="UFQT01000469">
    <property type="protein sequence ID" value="SSX24621.1"/>
    <property type="molecule type" value="Genomic_DNA"/>
</dbReference>
<proteinExistence type="predicted"/>
<evidence type="ECO:0000313" key="3">
    <source>
        <dbReference type="EMBL" id="SSX24621.1"/>
    </source>
</evidence>
<reference evidence="3" key="2">
    <citation type="submission" date="2018-07" db="EMBL/GenBank/DDBJ databases">
        <authorList>
            <person name="Quirk P.G."/>
            <person name="Krulwich T.A."/>
        </authorList>
    </citation>
    <scope>NUCLEOTIDE SEQUENCE</scope>
</reference>
<evidence type="ECO:0000313" key="2">
    <source>
        <dbReference type="EMBL" id="SSX04256.1"/>
    </source>
</evidence>
<name>A0A336M5I9_CULSO</name>
<evidence type="ECO:0000256" key="1">
    <source>
        <dbReference type="SAM" id="SignalP"/>
    </source>
</evidence>
<reference evidence="2" key="1">
    <citation type="submission" date="2018-04" db="EMBL/GenBank/DDBJ databases">
        <authorList>
            <person name="Go L.Y."/>
            <person name="Mitchell J.A."/>
        </authorList>
    </citation>
    <scope>NUCLEOTIDE SEQUENCE</scope>
    <source>
        <tissue evidence="2">Whole organism</tissue>
    </source>
</reference>
<dbReference type="OMA" id="WESSAMQ"/>
<protein>
    <submittedName>
        <fullName evidence="3">CSON011061 protein</fullName>
    </submittedName>
</protein>
<feature type="chain" id="PRO_5036328645" evidence="1">
    <location>
        <begin position="22"/>
        <end position="140"/>
    </location>
</feature>
<gene>
    <name evidence="3" type="primary">CSON011061</name>
</gene>
<dbReference type="AlphaFoldDB" id="A0A336M5I9"/>
<sequence>MYLKFNIMWFLLLHLRQVTNSTQLDGSGLPGEYKDPCRNSNDCRIYAYFCGRSFHCECNYGFKVDGKNETCIGAVGTQCTYDSHCISKAFCKDHKICTCKYEFPYVSDDSWECYGEWESSAMQQQQQLDKRLFMFFTIVG</sequence>
<organism evidence="3">
    <name type="scientific">Culicoides sonorensis</name>
    <name type="common">Biting midge</name>
    <dbReference type="NCBI Taxonomy" id="179676"/>
    <lineage>
        <taxon>Eukaryota</taxon>
        <taxon>Metazoa</taxon>
        <taxon>Ecdysozoa</taxon>
        <taxon>Arthropoda</taxon>
        <taxon>Hexapoda</taxon>
        <taxon>Insecta</taxon>
        <taxon>Pterygota</taxon>
        <taxon>Neoptera</taxon>
        <taxon>Endopterygota</taxon>
        <taxon>Diptera</taxon>
        <taxon>Nematocera</taxon>
        <taxon>Chironomoidea</taxon>
        <taxon>Ceratopogonidae</taxon>
        <taxon>Ceratopogoninae</taxon>
        <taxon>Culicoides</taxon>
        <taxon>Monoculicoides</taxon>
    </lineage>
</organism>
<keyword evidence="1" id="KW-0732">Signal</keyword>